<feature type="transmembrane region" description="Helical" evidence="1">
    <location>
        <begin position="27"/>
        <end position="46"/>
    </location>
</feature>
<evidence type="ECO:0000313" key="3">
    <source>
        <dbReference type="Proteomes" id="UP000316476"/>
    </source>
</evidence>
<protein>
    <submittedName>
        <fullName evidence="2">Uncharacterized protein</fullName>
    </submittedName>
</protein>
<sequence>MGVRASDASVASERPTRIDSAIRFRSIDFCIGCCVGLLLCWVAAVLDYRASPATVTLILGDRGAWPSGGRRGCLLVRAIGRPRLRANPAAPVSYTALGPYRQIYAGGLARNQLCRLPIGQNDGGKWHPMPGASGTECQRAVATKRWLSPPRSPVSLLTERPSVHQLNARLALS</sequence>
<proteinExistence type="predicted"/>
<accession>A0A5C6FYY4</accession>
<evidence type="ECO:0000313" key="2">
    <source>
        <dbReference type="EMBL" id="TWU66578.1"/>
    </source>
</evidence>
<organism evidence="2 3">
    <name type="scientific">Crateriforma conspicua</name>
    <dbReference type="NCBI Taxonomy" id="2527996"/>
    <lineage>
        <taxon>Bacteria</taxon>
        <taxon>Pseudomonadati</taxon>
        <taxon>Planctomycetota</taxon>
        <taxon>Planctomycetia</taxon>
        <taxon>Planctomycetales</taxon>
        <taxon>Planctomycetaceae</taxon>
        <taxon>Crateriforma</taxon>
    </lineage>
</organism>
<keyword evidence="1" id="KW-0472">Membrane</keyword>
<gene>
    <name evidence="2" type="ORF">V7x_21450</name>
</gene>
<dbReference type="EMBL" id="SJPZ01000001">
    <property type="protein sequence ID" value="TWU66578.1"/>
    <property type="molecule type" value="Genomic_DNA"/>
</dbReference>
<comment type="caution">
    <text evidence="2">The sequence shown here is derived from an EMBL/GenBank/DDBJ whole genome shotgun (WGS) entry which is preliminary data.</text>
</comment>
<keyword evidence="1" id="KW-1133">Transmembrane helix</keyword>
<dbReference type="AlphaFoldDB" id="A0A5C6FYY4"/>
<name>A0A5C6FYY4_9PLAN</name>
<keyword evidence="1" id="KW-0812">Transmembrane</keyword>
<reference evidence="2 3" key="1">
    <citation type="submission" date="2019-02" db="EMBL/GenBank/DDBJ databases">
        <title>Deep-cultivation of Planctomycetes and their phenomic and genomic characterization uncovers novel biology.</title>
        <authorList>
            <person name="Wiegand S."/>
            <person name="Jogler M."/>
            <person name="Boedeker C."/>
            <person name="Pinto D."/>
            <person name="Vollmers J."/>
            <person name="Rivas-Marin E."/>
            <person name="Kohn T."/>
            <person name="Peeters S.H."/>
            <person name="Heuer A."/>
            <person name="Rast P."/>
            <person name="Oberbeckmann S."/>
            <person name="Bunk B."/>
            <person name="Jeske O."/>
            <person name="Meyerdierks A."/>
            <person name="Storesund J.E."/>
            <person name="Kallscheuer N."/>
            <person name="Luecker S."/>
            <person name="Lage O.M."/>
            <person name="Pohl T."/>
            <person name="Merkel B.J."/>
            <person name="Hornburger P."/>
            <person name="Mueller R.-W."/>
            <person name="Bruemmer F."/>
            <person name="Labrenz M."/>
            <person name="Spormann A.M."/>
            <person name="Op Den Camp H."/>
            <person name="Overmann J."/>
            <person name="Amann R."/>
            <person name="Jetten M.S.M."/>
            <person name="Mascher T."/>
            <person name="Medema M.H."/>
            <person name="Devos D.P."/>
            <person name="Kaster A.-K."/>
            <person name="Ovreas L."/>
            <person name="Rohde M."/>
            <person name="Galperin M.Y."/>
            <person name="Jogler C."/>
        </authorList>
    </citation>
    <scope>NUCLEOTIDE SEQUENCE [LARGE SCALE GENOMIC DNA]</scope>
    <source>
        <strain evidence="2 3">V7</strain>
    </source>
</reference>
<dbReference type="Proteomes" id="UP000316476">
    <property type="component" value="Unassembled WGS sequence"/>
</dbReference>
<evidence type="ECO:0000256" key="1">
    <source>
        <dbReference type="SAM" id="Phobius"/>
    </source>
</evidence>